<organism evidence="5 6">
    <name type="scientific">Vibrio quintilis</name>
    <dbReference type="NCBI Taxonomy" id="1117707"/>
    <lineage>
        <taxon>Bacteria</taxon>
        <taxon>Pseudomonadati</taxon>
        <taxon>Pseudomonadota</taxon>
        <taxon>Gammaproteobacteria</taxon>
        <taxon>Vibrionales</taxon>
        <taxon>Vibrionaceae</taxon>
        <taxon>Vibrio</taxon>
    </lineage>
</organism>
<dbReference type="CDD" id="cd06439">
    <property type="entry name" value="CESA_like_1"/>
    <property type="match status" value="1"/>
</dbReference>
<dbReference type="SUPFAM" id="SSF53448">
    <property type="entry name" value="Nucleotide-diphospho-sugar transferases"/>
    <property type="match status" value="1"/>
</dbReference>
<comment type="similarity">
    <text evidence="1">Belongs to the glycosyltransferase 2 family.</text>
</comment>
<evidence type="ECO:0000256" key="3">
    <source>
        <dbReference type="ARBA" id="ARBA00022679"/>
    </source>
</evidence>
<keyword evidence="4" id="KW-0812">Transmembrane</keyword>
<dbReference type="OrthoDB" id="9766971at2"/>
<dbReference type="Pfam" id="PF13641">
    <property type="entry name" value="Glyco_tranf_2_3"/>
    <property type="match status" value="1"/>
</dbReference>
<evidence type="ECO:0000256" key="2">
    <source>
        <dbReference type="ARBA" id="ARBA00022676"/>
    </source>
</evidence>
<feature type="transmembrane region" description="Helical" evidence="4">
    <location>
        <begin position="282"/>
        <end position="302"/>
    </location>
</feature>
<dbReference type="Gene3D" id="3.90.550.10">
    <property type="entry name" value="Spore Coat Polysaccharide Biosynthesis Protein SpsA, Chain A"/>
    <property type="match status" value="1"/>
</dbReference>
<dbReference type="PANTHER" id="PTHR43630:SF1">
    <property type="entry name" value="POLY-BETA-1,6-N-ACETYL-D-GLUCOSAMINE SYNTHASE"/>
    <property type="match status" value="1"/>
</dbReference>
<sequence>MTIIMIAFWVAAGLIIYHHFGYPLWLRWYAGNHPEKQVPFTQRGYQPSQSDDALPTITMLIPAYNEARWIAEKIRNLSALDYPKNRLKIMIACDGCEDDTSRIAQETIQEAICAETYFEIHEYPENRGKIAIINHEMQSIDSDLTVLSDTSALISVDALLIAARHFQDERLGVLNSRYQLLETQGEGEAKYWQYQSRIKQHEAATGATMGSHGAFYIFRTRLFEPLAQNTINDDFILPMKIVRQGYQSLYDSNMRALELETTSLRHDFQRRLRISAGNMQQFIVLSGLLNPKYGLVAFSLFSGKGLRLFVPYLMLVCLICNVLLLHHPLYQALLVIQAAVYSIPFITPVFPGIQKYKPLQWLHYFLTGHWANLLGGLRYLSGIETNRWTKINHKR</sequence>
<dbReference type="EMBL" id="FRFG01000011">
    <property type="protein sequence ID" value="SHO55062.1"/>
    <property type="molecule type" value="Genomic_DNA"/>
</dbReference>
<feature type="transmembrane region" description="Helical" evidence="4">
    <location>
        <begin position="308"/>
        <end position="325"/>
    </location>
</feature>
<keyword evidence="6" id="KW-1185">Reference proteome</keyword>
<dbReference type="AlphaFoldDB" id="A0A1M7YR03"/>
<feature type="transmembrane region" description="Helical" evidence="4">
    <location>
        <begin position="362"/>
        <end position="380"/>
    </location>
</feature>
<keyword evidence="4" id="KW-0472">Membrane</keyword>
<keyword evidence="3 5" id="KW-0808">Transferase</keyword>
<dbReference type="PANTHER" id="PTHR43630">
    <property type="entry name" value="POLY-BETA-1,6-N-ACETYL-D-GLUCOSAMINE SYNTHASE"/>
    <property type="match status" value="1"/>
</dbReference>
<keyword evidence="4" id="KW-1133">Transmembrane helix</keyword>
<evidence type="ECO:0000313" key="6">
    <source>
        <dbReference type="Proteomes" id="UP000184600"/>
    </source>
</evidence>
<protein>
    <submittedName>
        <fullName evidence="5">Beta-monoglucosyldiacylglycerol synthase</fullName>
        <ecNumber evidence="5">2.4.1.-</ecNumber>
    </submittedName>
</protein>
<dbReference type="Proteomes" id="UP000184600">
    <property type="component" value="Unassembled WGS sequence"/>
</dbReference>
<dbReference type="EC" id="2.4.1.-" evidence="5"/>
<dbReference type="STRING" id="1117707.VQ7734_00781"/>
<name>A0A1M7YR03_9VIBR</name>
<reference evidence="6" key="1">
    <citation type="submission" date="2016-12" db="EMBL/GenBank/DDBJ databases">
        <authorList>
            <person name="Rodrigo-Torres L."/>
            <person name="Arahal R.D."/>
            <person name="Lucena T."/>
        </authorList>
    </citation>
    <scope>NUCLEOTIDE SEQUENCE [LARGE SCALE GENOMIC DNA]</scope>
</reference>
<accession>A0A1M7YR03</accession>
<feature type="transmembrane region" description="Helical" evidence="4">
    <location>
        <begin position="6"/>
        <end position="26"/>
    </location>
</feature>
<proteinExistence type="inferred from homology"/>
<gene>
    <name evidence="5" type="ORF">VQ7734_00781</name>
</gene>
<evidence type="ECO:0000256" key="1">
    <source>
        <dbReference type="ARBA" id="ARBA00006739"/>
    </source>
</evidence>
<keyword evidence="2 5" id="KW-0328">Glycosyltransferase</keyword>
<dbReference type="RefSeq" id="WP_073579967.1">
    <property type="nucleotide sequence ID" value="NZ_AP024897.1"/>
</dbReference>
<dbReference type="InterPro" id="IPR029044">
    <property type="entry name" value="Nucleotide-diphossugar_trans"/>
</dbReference>
<dbReference type="GO" id="GO:0016757">
    <property type="term" value="F:glycosyltransferase activity"/>
    <property type="evidence" value="ECO:0007669"/>
    <property type="project" value="UniProtKB-KW"/>
</dbReference>
<evidence type="ECO:0000256" key="4">
    <source>
        <dbReference type="SAM" id="Phobius"/>
    </source>
</evidence>
<feature type="transmembrane region" description="Helical" evidence="4">
    <location>
        <begin position="332"/>
        <end position="350"/>
    </location>
</feature>
<evidence type="ECO:0000313" key="5">
    <source>
        <dbReference type="EMBL" id="SHO55062.1"/>
    </source>
</evidence>